<dbReference type="GO" id="GO:0005096">
    <property type="term" value="F:GTPase activator activity"/>
    <property type="evidence" value="ECO:0007669"/>
    <property type="project" value="InterPro"/>
</dbReference>
<feature type="compositionally biased region" description="Low complexity" evidence="3">
    <location>
        <begin position="145"/>
        <end position="155"/>
    </location>
</feature>
<organism evidence="6 7">
    <name type="scientific">Stegodyphus mimosarum</name>
    <name type="common">African social velvet spider</name>
    <dbReference type="NCBI Taxonomy" id="407821"/>
    <lineage>
        <taxon>Eukaryota</taxon>
        <taxon>Metazoa</taxon>
        <taxon>Ecdysozoa</taxon>
        <taxon>Arthropoda</taxon>
        <taxon>Chelicerata</taxon>
        <taxon>Arachnida</taxon>
        <taxon>Araneae</taxon>
        <taxon>Araneomorphae</taxon>
        <taxon>Entelegynae</taxon>
        <taxon>Eresoidea</taxon>
        <taxon>Eresidae</taxon>
        <taxon>Stegodyphus</taxon>
    </lineage>
</organism>
<dbReference type="GO" id="GO:0007165">
    <property type="term" value="P:signal transduction"/>
    <property type="evidence" value="ECO:0007669"/>
    <property type="project" value="InterPro"/>
</dbReference>
<evidence type="ECO:0000313" key="7">
    <source>
        <dbReference type="Proteomes" id="UP000054359"/>
    </source>
</evidence>
<dbReference type="Proteomes" id="UP000054359">
    <property type="component" value="Unassembled WGS sequence"/>
</dbReference>
<gene>
    <name evidence="6" type="ORF">X975_24255</name>
</gene>
<evidence type="ECO:0000256" key="1">
    <source>
        <dbReference type="ARBA" id="ARBA00022443"/>
    </source>
</evidence>
<dbReference type="OMA" id="CEAEHNS"/>
<evidence type="ECO:0000256" key="2">
    <source>
        <dbReference type="PROSITE-ProRule" id="PRU00192"/>
    </source>
</evidence>
<dbReference type="Pfam" id="PF14604">
    <property type="entry name" value="SH3_9"/>
    <property type="match status" value="1"/>
</dbReference>
<name>A0A087UCK2_STEMI</name>
<sequence length="277" mass="30517">MTVSNLGICFGPTLLRPEEETVAAIMDIKFGNIVVEILIENYEKVFNSVPETDAIRRQPPPYVPPPQPARKDGHTSPPLGHLSQGRSSAIESFGRSSVQNISNFPHSICSPTYPVLYPNSPPDQKNRSGIMLYNPMWNNGLPVNSSSSESLASHSVPPPRPPLPEQKNYPYPSSWRSELGTHRASAINTSDFASQEYFPQDEVSSNNVCPPHSSSASCTGRKVRTLFACRGENEMELSFEPNEIIYNVTPSQEPGWIRGTLKGKTGLIPANYVTYLS</sequence>
<dbReference type="InterPro" id="IPR036028">
    <property type="entry name" value="SH3-like_dom_sf"/>
</dbReference>
<evidence type="ECO:0000256" key="3">
    <source>
        <dbReference type="SAM" id="MobiDB-lite"/>
    </source>
</evidence>
<dbReference type="STRING" id="407821.A0A087UCK2"/>
<evidence type="ECO:0000313" key="6">
    <source>
        <dbReference type="EMBL" id="KFM75091.1"/>
    </source>
</evidence>
<dbReference type="InterPro" id="IPR008936">
    <property type="entry name" value="Rho_GTPase_activation_prot"/>
</dbReference>
<feature type="compositionally biased region" description="Pro residues" evidence="3">
    <location>
        <begin position="58"/>
        <end position="68"/>
    </location>
</feature>
<dbReference type="PANTHER" id="PTHR12552">
    <property type="entry name" value="OLIGOPHRENIN 1"/>
    <property type="match status" value="1"/>
</dbReference>
<protein>
    <submittedName>
        <fullName evidence="6">Rho GTPase-activating protein 10</fullName>
    </submittedName>
</protein>
<feature type="region of interest" description="Disordered" evidence="3">
    <location>
        <begin position="53"/>
        <end position="89"/>
    </location>
</feature>
<dbReference type="InterPro" id="IPR001452">
    <property type="entry name" value="SH3_domain"/>
</dbReference>
<proteinExistence type="predicted"/>
<evidence type="ECO:0000259" key="5">
    <source>
        <dbReference type="PROSITE" id="PS50238"/>
    </source>
</evidence>
<feature type="domain" description="SH3" evidence="4">
    <location>
        <begin position="218"/>
        <end position="277"/>
    </location>
</feature>
<feature type="domain" description="Rho-GAP" evidence="5">
    <location>
        <begin position="1"/>
        <end position="46"/>
    </location>
</feature>
<reference evidence="6 7" key="1">
    <citation type="submission" date="2013-11" db="EMBL/GenBank/DDBJ databases">
        <title>Genome sequencing of Stegodyphus mimosarum.</title>
        <authorList>
            <person name="Bechsgaard J."/>
        </authorList>
    </citation>
    <scope>NUCLEOTIDE SEQUENCE [LARGE SCALE GENOMIC DNA]</scope>
</reference>
<dbReference type="SMART" id="SM00326">
    <property type="entry name" value="SH3"/>
    <property type="match status" value="1"/>
</dbReference>
<keyword evidence="7" id="KW-1185">Reference proteome</keyword>
<dbReference type="SUPFAM" id="SSF48350">
    <property type="entry name" value="GTPase activation domain, GAP"/>
    <property type="match status" value="1"/>
</dbReference>
<dbReference type="Gene3D" id="2.30.30.40">
    <property type="entry name" value="SH3 Domains"/>
    <property type="match status" value="1"/>
</dbReference>
<dbReference type="SUPFAM" id="SSF50044">
    <property type="entry name" value="SH3-domain"/>
    <property type="match status" value="1"/>
</dbReference>
<evidence type="ECO:0000259" key="4">
    <source>
        <dbReference type="PROSITE" id="PS50002"/>
    </source>
</evidence>
<dbReference type="PANTHER" id="PTHR12552:SF1">
    <property type="entry name" value="RHO GTPASE-ACTIVATING PROTEIN GRAF"/>
    <property type="match status" value="1"/>
</dbReference>
<feature type="non-terminal residue" evidence="6">
    <location>
        <position position="277"/>
    </location>
</feature>
<dbReference type="EMBL" id="KK119214">
    <property type="protein sequence ID" value="KFM75091.1"/>
    <property type="molecule type" value="Genomic_DNA"/>
</dbReference>
<dbReference type="OrthoDB" id="3183924at2759"/>
<dbReference type="InterPro" id="IPR000198">
    <property type="entry name" value="RhoGAP_dom"/>
</dbReference>
<dbReference type="PROSITE" id="PS50238">
    <property type="entry name" value="RHOGAP"/>
    <property type="match status" value="1"/>
</dbReference>
<accession>A0A087UCK2</accession>
<dbReference type="Gene3D" id="1.10.555.10">
    <property type="entry name" value="Rho GTPase activation protein"/>
    <property type="match status" value="1"/>
</dbReference>
<keyword evidence="1 2" id="KW-0728">SH3 domain</keyword>
<dbReference type="AlphaFoldDB" id="A0A087UCK2"/>
<feature type="region of interest" description="Disordered" evidence="3">
    <location>
        <begin position="144"/>
        <end position="176"/>
    </location>
</feature>
<dbReference type="PROSITE" id="PS50002">
    <property type="entry name" value="SH3"/>
    <property type="match status" value="1"/>
</dbReference>
<dbReference type="InterPro" id="IPR047234">
    <property type="entry name" value="GRAF_fam"/>
</dbReference>